<evidence type="ECO:0000259" key="6">
    <source>
        <dbReference type="Pfam" id="PF00535"/>
    </source>
</evidence>
<comment type="caution">
    <text evidence="7">The sequence shown here is derived from an EMBL/GenBank/DDBJ whole genome shotgun (WGS) entry which is preliminary data.</text>
</comment>
<dbReference type="PANTHER" id="PTHR43179">
    <property type="entry name" value="RHAMNOSYLTRANSFERASE WBBL"/>
    <property type="match status" value="1"/>
</dbReference>
<comment type="pathway">
    <text evidence="1">Cell wall biogenesis; cell wall polysaccharide biosynthesis.</text>
</comment>
<proteinExistence type="inferred from homology"/>
<dbReference type="InterPro" id="IPR029044">
    <property type="entry name" value="Nucleotide-diphossugar_trans"/>
</dbReference>
<evidence type="ECO:0000313" key="8">
    <source>
        <dbReference type="Proteomes" id="UP001165135"/>
    </source>
</evidence>
<protein>
    <recommendedName>
        <fullName evidence="6">Glycosyltransferase 2-like domain-containing protein</fullName>
    </recommendedName>
</protein>
<evidence type="ECO:0000313" key="7">
    <source>
        <dbReference type="EMBL" id="GLY74807.1"/>
    </source>
</evidence>
<name>A0A9W6RIT0_9ACTN</name>
<comment type="similarity">
    <text evidence="2">Belongs to the glycosyltransferase 2 family.</text>
</comment>
<dbReference type="PANTHER" id="PTHR43179:SF12">
    <property type="entry name" value="GALACTOFURANOSYLTRANSFERASE GLFT2"/>
    <property type="match status" value="1"/>
</dbReference>
<feature type="region of interest" description="Disordered" evidence="5">
    <location>
        <begin position="306"/>
        <end position="325"/>
    </location>
</feature>
<dbReference type="InterPro" id="IPR001173">
    <property type="entry name" value="Glyco_trans_2-like"/>
</dbReference>
<dbReference type="Proteomes" id="UP001165135">
    <property type="component" value="Unassembled WGS sequence"/>
</dbReference>
<evidence type="ECO:0000256" key="1">
    <source>
        <dbReference type="ARBA" id="ARBA00004776"/>
    </source>
</evidence>
<dbReference type="RefSeq" id="WP_285620927.1">
    <property type="nucleotide sequence ID" value="NZ_BSTJ01000003.1"/>
</dbReference>
<dbReference type="AlphaFoldDB" id="A0A9W6RIT0"/>
<evidence type="ECO:0000256" key="5">
    <source>
        <dbReference type="SAM" id="MobiDB-lite"/>
    </source>
</evidence>
<sequence>MKISVVICAYTEDRWDDVLAAVASVRAQSLAAHEVIVVVDHNPALLGRLRPALPDVKVIPNSGPRGLSGGKNTGVAASAGDVVAFLDDDATAEAGWLSAMAGGYDDANVAGVGGLTLPRWDGVAPRWFPEEFAWVVGCTYRGMDRGPIRNLMGGNASFRREVFDVAGGFRSGIGRTAGGRPLGCEETEFCIRLRQAAPETVLLYDDNAVIWHRVPAERARFAYFRSRCYAEGLSKALVTRSVGVGDGLASERRHAVVALPRGVARGLRAAVTGDPSGLGRAASIVAGLAFTTFGYAAGSLLARDGHPPSMSIRTGRGGRREREAQ</sequence>
<feature type="domain" description="Glycosyltransferase 2-like" evidence="6">
    <location>
        <begin position="4"/>
        <end position="164"/>
    </location>
</feature>
<reference evidence="7" key="1">
    <citation type="submission" date="2023-03" db="EMBL/GenBank/DDBJ databases">
        <title>Actinoallomurus iriomotensis NBRC 103681.</title>
        <authorList>
            <person name="Ichikawa N."/>
            <person name="Sato H."/>
            <person name="Tonouchi N."/>
        </authorList>
    </citation>
    <scope>NUCLEOTIDE SEQUENCE</scope>
    <source>
        <strain evidence="7">NBRC 103681</strain>
    </source>
</reference>
<organism evidence="7 8">
    <name type="scientific">Actinoallomurus iriomotensis</name>
    <dbReference type="NCBI Taxonomy" id="478107"/>
    <lineage>
        <taxon>Bacteria</taxon>
        <taxon>Bacillati</taxon>
        <taxon>Actinomycetota</taxon>
        <taxon>Actinomycetes</taxon>
        <taxon>Streptosporangiales</taxon>
        <taxon>Thermomonosporaceae</taxon>
        <taxon>Actinoallomurus</taxon>
    </lineage>
</organism>
<dbReference type="Pfam" id="PF00535">
    <property type="entry name" value="Glycos_transf_2"/>
    <property type="match status" value="1"/>
</dbReference>
<evidence type="ECO:0000256" key="3">
    <source>
        <dbReference type="ARBA" id="ARBA00022676"/>
    </source>
</evidence>
<dbReference type="EMBL" id="BSTJ01000003">
    <property type="protein sequence ID" value="GLY74807.1"/>
    <property type="molecule type" value="Genomic_DNA"/>
</dbReference>
<keyword evidence="4" id="KW-0808">Transferase</keyword>
<dbReference type="Gene3D" id="3.90.550.10">
    <property type="entry name" value="Spore Coat Polysaccharide Biosynthesis Protein SpsA, Chain A"/>
    <property type="match status" value="1"/>
</dbReference>
<keyword evidence="3" id="KW-0328">Glycosyltransferase</keyword>
<accession>A0A9W6RIT0</accession>
<evidence type="ECO:0000256" key="4">
    <source>
        <dbReference type="ARBA" id="ARBA00022679"/>
    </source>
</evidence>
<gene>
    <name evidence="7" type="ORF">Airi01_030740</name>
</gene>
<evidence type="ECO:0000256" key="2">
    <source>
        <dbReference type="ARBA" id="ARBA00006739"/>
    </source>
</evidence>
<dbReference type="GO" id="GO:0016757">
    <property type="term" value="F:glycosyltransferase activity"/>
    <property type="evidence" value="ECO:0007669"/>
    <property type="project" value="UniProtKB-KW"/>
</dbReference>
<dbReference type="SUPFAM" id="SSF53448">
    <property type="entry name" value="Nucleotide-diphospho-sugar transferases"/>
    <property type="match status" value="1"/>
</dbReference>